<evidence type="ECO:0000256" key="11">
    <source>
        <dbReference type="RuleBase" id="RU271113"/>
    </source>
</evidence>
<protein>
    <recommendedName>
        <fullName evidence="3 11">Histone-lysine N-methyltransferase, H3 lysine-79 specific</fullName>
        <ecNumber evidence="2 11">2.1.1.360</ecNumber>
    </recommendedName>
    <alternativeName>
        <fullName evidence="9 11">Histone H3-K79 methyltransferase</fullName>
    </alternativeName>
</protein>
<dbReference type="PANTHER" id="PTHR21451">
    <property type="entry name" value="HISTONE H3 METHYLTRANSFERASE"/>
    <property type="match status" value="1"/>
</dbReference>
<comment type="function">
    <text evidence="11">Histone methyltransferase that specifically trimethylates histone H3 to form H3K79me3. This methylation is required for telomere silencing and for the pachytene checkpoint during the meiotic cell cycle by allowing the recruitment of RAD9 to double strand breaks. Nucleosomes are preferred as substrate compared to free histone.</text>
</comment>
<reference evidence="14 15" key="1">
    <citation type="submission" date="2017-04" db="EMBL/GenBank/DDBJ databases">
        <title>Genome Sequence of the Model Brown-Rot Fungus Postia placenta SB12.</title>
        <authorList>
            <consortium name="DOE Joint Genome Institute"/>
            <person name="Gaskell J."/>
            <person name="Kersten P."/>
            <person name="Larrondo L.F."/>
            <person name="Canessa P."/>
            <person name="Martinez D."/>
            <person name="Hibbett D."/>
            <person name="Schmoll M."/>
            <person name="Kubicek C.P."/>
            <person name="Martinez A.T."/>
            <person name="Yadav J."/>
            <person name="Master E."/>
            <person name="Magnuson J.K."/>
            <person name="James T."/>
            <person name="Yaver D."/>
            <person name="Berka R."/>
            <person name="Labutti K."/>
            <person name="Lipzen A."/>
            <person name="Aerts A."/>
            <person name="Barry K."/>
            <person name="Henrissat B."/>
            <person name="Blanchette R."/>
            <person name="Grigoriev I."/>
            <person name="Cullen D."/>
        </authorList>
    </citation>
    <scope>NUCLEOTIDE SEQUENCE [LARGE SCALE GENOMIC DNA]</scope>
    <source>
        <strain evidence="14 15">MAD-698-R-SB12</strain>
    </source>
</reference>
<evidence type="ECO:0000256" key="4">
    <source>
        <dbReference type="ARBA" id="ARBA00022603"/>
    </source>
</evidence>
<feature type="domain" description="DOT1" evidence="13">
    <location>
        <begin position="88"/>
        <end position="418"/>
    </location>
</feature>
<dbReference type="EMBL" id="KZ110591">
    <property type="protein sequence ID" value="OSX68083.1"/>
    <property type="molecule type" value="Genomic_DNA"/>
</dbReference>
<evidence type="ECO:0000256" key="12">
    <source>
        <dbReference type="SAM" id="MobiDB-lite"/>
    </source>
</evidence>
<dbReference type="InterPro" id="IPR029063">
    <property type="entry name" value="SAM-dependent_MTases_sf"/>
</dbReference>
<evidence type="ECO:0000313" key="14">
    <source>
        <dbReference type="EMBL" id="OSX68083.1"/>
    </source>
</evidence>
<comment type="miscellaneous">
    <text evidence="11">In contrast to other lysine histone methyltransferases, it does not contain a SET domain, suggesting the existence of another mechanism for methylation of lysine residues of histones.</text>
</comment>
<keyword evidence="6 11" id="KW-0949">S-adenosyl-L-methionine</keyword>
<evidence type="ECO:0000256" key="9">
    <source>
        <dbReference type="ARBA" id="ARBA00029821"/>
    </source>
</evidence>
<keyword evidence="8 11" id="KW-0539">Nucleus</keyword>
<proteinExistence type="inferred from homology"/>
<evidence type="ECO:0000256" key="3">
    <source>
        <dbReference type="ARBA" id="ARBA00020987"/>
    </source>
</evidence>
<dbReference type="GO" id="GO:0000077">
    <property type="term" value="P:DNA damage checkpoint signaling"/>
    <property type="evidence" value="ECO:0007669"/>
    <property type="project" value="TreeGrafter"/>
</dbReference>
<evidence type="ECO:0000256" key="1">
    <source>
        <dbReference type="ARBA" id="ARBA00004123"/>
    </source>
</evidence>
<dbReference type="InterPro" id="IPR025789">
    <property type="entry name" value="DOT1_dom"/>
</dbReference>
<dbReference type="FunFam" id="3.40.50.150:FF:000033">
    <property type="entry name" value="Histone-lysine N-methyltransferase, H3 lysine-79 specific"/>
    <property type="match status" value="1"/>
</dbReference>
<dbReference type="EC" id="2.1.1.360" evidence="2 11"/>
<dbReference type="InterPro" id="IPR030445">
    <property type="entry name" value="H3-K79_meTrfase"/>
</dbReference>
<dbReference type="PANTHER" id="PTHR21451:SF0">
    <property type="entry name" value="HISTONE-LYSINE N-METHYLTRANSFERASE, H3 LYSINE-79 SPECIFIC"/>
    <property type="match status" value="1"/>
</dbReference>
<keyword evidence="15" id="KW-1185">Reference proteome</keyword>
<evidence type="ECO:0000256" key="7">
    <source>
        <dbReference type="ARBA" id="ARBA00022853"/>
    </source>
</evidence>
<dbReference type="Gene3D" id="3.40.50.150">
    <property type="entry name" value="Vaccinia Virus protein VP39"/>
    <property type="match status" value="1"/>
</dbReference>
<feature type="region of interest" description="Disordered" evidence="12">
    <location>
        <begin position="1"/>
        <end position="21"/>
    </location>
</feature>
<dbReference type="RefSeq" id="XP_024344877.1">
    <property type="nucleotide sequence ID" value="XM_024483835.1"/>
</dbReference>
<sequence length="431" mass="48622">MCSYVDFKNPDNPDDESFNPDPVSYPVTELEYPNSGASEKFILLAPRDREHYNPIMCLENTLYTMLRCYLTPAQRALFGTLPEDVFQDDASSAAPSPAITVQTVAELSPSSYPSSYVSSPPPSESESTTFNYLRLLQRAYRKRDGPRFLKVMDAINTLLRLLKYPPMPPDPFEPHSPNHFVDAVKSWTQIPPDVVTRILNETYQRAVGPRVAELSRYPAFSSTVYGELEPKLVARIIRETGLRADSLFLDLGSGVGQVVLQASLHTGCTSFGVEIMPIPADIARSQREQIHMRCRMWGVTMGEVELEENDMLKSTRVDELISKADVVLVNNKVFDEKLNNDLKSKFLDLKEGAIVVSLNPFVPSTRLSERNLDDISGIFQVTERPYGHGDVSWGSGEGSYYIHRVDRRGYTEIKTRLESRANNPRTTRSRR</sequence>
<gene>
    <name evidence="14" type="ORF">POSPLADRAFT_1129371</name>
</gene>
<dbReference type="Proteomes" id="UP000194127">
    <property type="component" value="Unassembled WGS sequence"/>
</dbReference>
<dbReference type="SUPFAM" id="SSF53335">
    <property type="entry name" value="S-adenosyl-L-methionine-dependent methyltransferases"/>
    <property type="match status" value="1"/>
</dbReference>
<dbReference type="AlphaFoldDB" id="A0A1X6NI97"/>
<dbReference type="GO" id="GO:0005634">
    <property type="term" value="C:nucleus"/>
    <property type="evidence" value="ECO:0007669"/>
    <property type="project" value="UniProtKB-SubCell"/>
</dbReference>
<evidence type="ECO:0000259" key="13">
    <source>
        <dbReference type="PROSITE" id="PS51569"/>
    </source>
</evidence>
<accession>A0A1X6NI97</accession>
<comment type="catalytic activity">
    <reaction evidence="10 11">
        <text>L-lysyl(79)-[histone H3] + 3 S-adenosyl-L-methionine = N(6),N(6),N(6)-trimethyl-L-lysyl(79)-[histone H3] + 3 S-adenosyl-L-homocysteine + 3 H(+)</text>
        <dbReference type="Rhea" id="RHEA:60328"/>
        <dbReference type="Rhea" id="RHEA-COMP:15549"/>
        <dbReference type="Rhea" id="RHEA-COMP:15552"/>
        <dbReference type="ChEBI" id="CHEBI:15378"/>
        <dbReference type="ChEBI" id="CHEBI:29969"/>
        <dbReference type="ChEBI" id="CHEBI:57856"/>
        <dbReference type="ChEBI" id="CHEBI:59789"/>
        <dbReference type="ChEBI" id="CHEBI:61961"/>
        <dbReference type="EC" id="2.1.1.360"/>
    </reaction>
</comment>
<dbReference type="GO" id="GO:0006281">
    <property type="term" value="P:DNA repair"/>
    <property type="evidence" value="ECO:0007669"/>
    <property type="project" value="TreeGrafter"/>
</dbReference>
<keyword evidence="4 11" id="KW-0489">Methyltransferase</keyword>
<evidence type="ECO:0000313" key="15">
    <source>
        <dbReference type="Proteomes" id="UP000194127"/>
    </source>
</evidence>
<comment type="activity regulation">
    <text evidence="11">Ubiquitination of histone H2B to form H2BK123ub1 is required for efficient DOT1 methyltransferase activity on histone H3.</text>
</comment>
<evidence type="ECO:0000256" key="6">
    <source>
        <dbReference type="ARBA" id="ARBA00022691"/>
    </source>
</evidence>
<dbReference type="GO" id="GO:0032259">
    <property type="term" value="P:methylation"/>
    <property type="evidence" value="ECO:0007669"/>
    <property type="project" value="UniProtKB-KW"/>
</dbReference>
<keyword evidence="7 11" id="KW-0156">Chromatin regulator</keyword>
<name>A0A1X6NI97_9APHY</name>
<dbReference type="STRING" id="670580.A0A1X6NI97"/>
<evidence type="ECO:0000256" key="10">
    <source>
        <dbReference type="ARBA" id="ARBA00047770"/>
    </source>
</evidence>
<dbReference type="Pfam" id="PF08123">
    <property type="entry name" value="DOT1"/>
    <property type="match status" value="1"/>
</dbReference>
<evidence type="ECO:0000256" key="8">
    <source>
        <dbReference type="ARBA" id="ARBA00023242"/>
    </source>
</evidence>
<dbReference type="PROSITE" id="PS51569">
    <property type="entry name" value="DOT1"/>
    <property type="match status" value="1"/>
</dbReference>
<comment type="subcellular location">
    <subcellularLocation>
        <location evidence="1 11">Nucleus</location>
    </subcellularLocation>
</comment>
<evidence type="ECO:0000256" key="2">
    <source>
        <dbReference type="ARBA" id="ARBA00012190"/>
    </source>
</evidence>
<dbReference type="GO" id="GO:0140956">
    <property type="term" value="F:histone H3K79 trimethyltransferase activity"/>
    <property type="evidence" value="ECO:0007669"/>
    <property type="project" value="UniProtKB-EC"/>
</dbReference>
<organism evidence="14 15">
    <name type="scientific">Postia placenta MAD-698-R-SB12</name>
    <dbReference type="NCBI Taxonomy" id="670580"/>
    <lineage>
        <taxon>Eukaryota</taxon>
        <taxon>Fungi</taxon>
        <taxon>Dikarya</taxon>
        <taxon>Basidiomycota</taxon>
        <taxon>Agaricomycotina</taxon>
        <taxon>Agaricomycetes</taxon>
        <taxon>Polyporales</taxon>
        <taxon>Adustoporiaceae</taxon>
        <taxon>Rhodonia</taxon>
    </lineage>
</organism>
<evidence type="ECO:0000256" key="5">
    <source>
        <dbReference type="ARBA" id="ARBA00022679"/>
    </source>
</evidence>
<keyword evidence="5 11" id="KW-0808">Transferase</keyword>
<dbReference type="GeneID" id="36328784"/>
<comment type="similarity">
    <text evidence="11">Belongs to the class I-like SAM-binding methyltransferase superfamily. DOT1 family.</text>
</comment>
<dbReference type="OrthoDB" id="443402at2759"/>